<dbReference type="OrthoDB" id="4936934at2"/>
<dbReference type="Pfam" id="PF00583">
    <property type="entry name" value="Acetyltransf_1"/>
    <property type="match status" value="1"/>
</dbReference>
<proteinExistence type="predicted"/>
<dbReference type="InterPro" id="IPR050832">
    <property type="entry name" value="Bact_Acetyltransf"/>
</dbReference>
<dbReference type="PANTHER" id="PTHR43877">
    <property type="entry name" value="AMINOALKYLPHOSPHONATE N-ACETYLTRANSFERASE-RELATED-RELATED"/>
    <property type="match status" value="1"/>
</dbReference>
<reference evidence="4 5" key="2">
    <citation type="submission" date="2019-08" db="EMBL/GenBank/DDBJ databases">
        <title>Jejuicoccus antrihumi gen. nov., sp. nov., a new member of the family Dermacoccaceae isolated from a cave.</title>
        <authorList>
            <person name="Schumann P."/>
            <person name="Kim I.S."/>
        </authorList>
    </citation>
    <scope>NUCLEOTIDE SEQUENCE [LARGE SCALE GENOMIC DNA]</scope>
    <source>
        <strain evidence="4 5">C5-26</strain>
    </source>
</reference>
<gene>
    <name evidence="4" type="ORF">FGL98_20165</name>
</gene>
<feature type="domain" description="N-acetyltransferase" evidence="3">
    <location>
        <begin position="9"/>
        <end position="162"/>
    </location>
</feature>
<dbReference type="EMBL" id="VCQV01000036">
    <property type="protein sequence ID" value="TWP33753.1"/>
    <property type="molecule type" value="Genomic_DNA"/>
</dbReference>
<dbReference type="Proteomes" id="UP000320244">
    <property type="component" value="Unassembled WGS sequence"/>
</dbReference>
<reference evidence="4 5" key="1">
    <citation type="submission" date="2019-05" db="EMBL/GenBank/DDBJ databases">
        <authorList>
            <person name="Lee S.D."/>
        </authorList>
    </citation>
    <scope>NUCLEOTIDE SEQUENCE [LARGE SCALE GENOMIC DNA]</scope>
    <source>
        <strain evidence="4 5">C5-26</strain>
    </source>
</reference>
<dbReference type="InterPro" id="IPR000182">
    <property type="entry name" value="GNAT_dom"/>
</dbReference>
<comment type="caution">
    <text evidence="4">The sequence shown here is derived from an EMBL/GenBank/DDBJ whole genome shotgun (WGS) entry which is preliminary data.</text>
</comment>
<dbReference type="PROSITE" id="PS51186">
    <property type="entry name" value="GNAT"/>
    <property type="match status" value="1"/>
</dbReference>
<protein>
    <submittedName>
        <fullName evidence="4">GNAT family N-acetyltransferase</fullName>
    </submittedName>
</protein>
<keyword evidence="2" id="KW-0012">Acyltransferase</keyword>
<dbReference type="CDD" id="cd04301">
    <property type="entry name" value="NAT_SF"/>
    <property type="match status" value="1"/>
</dbReference>
<keyword evidence="1 4" id="KW-0808">Transferase</keyword>
<evidence type="ECO:0000256" key="1">
    <source>
        <dbReference type="ARBA" id="ARBA00022679"/>
    </source>
</evidence>
<dbReference type="AlphaFoldDB" id="A0A563DUZ5"/>
<dbReference type="GO" id="GO:0016747">
    <property type="term" value="F:acyltransferase activity, transferring groups other than amino-acyl groups"/>
    <property type="evidence" value="ECO:0007669"/>
    <property type="project" value="InterPro"/>
</dbReference>
<keyword evidence="5" id="KW-1185">Reference proteome</keyword>
<dbReference type="SUPFAM" id="SSF55729">
    <property type="entry name" value="Acyl-CoA N-acyltransferases (Nat)"/>
    <property type="match status" value="1"/>
</dbReference>
<organism evidence="4 5">
    <name type="scientific">Leekyejoonella antrihumi</name>
    <dbReference type="NCBI Taxonomy" id="1660198"/>
    <lineage>
        <taxon>Bacteria</taxon>
        <taxon>Bacillati</taxon>
        <taxon>Actinomycetota</taxon>
        <taxon>Actinomycetes</taxon>
        <taxon>Micrococcales</taxon>
        <taxon>Dermacoccaceae</taxon>
        <taxon>Leekyejoonella</taxon>
    </lineage>
</organism>
<evidence type="ECO:0000313" key="4">
    <source>
        <dbReference type="EMBL" id="TWP33753.1"/>
    </source>
</evidence>
<evidence type="ECO:0000313" key="5">
    <source>
        <dbReference type="Proteomes" id="UP000320244"/>
    </source>
</evidence>
<accession>A0A563DUZ5</accession>
<evidence type="ECO:0000256" key="2">
    <source>
        <dbReference type="ARBA" id="ARBA00023315"/>
    </source>
</evidence>
<dbReference type="InterPro" id="IPR016181">
    <property type="entry name" value="Acyl_CoA_acyltransferase"/>
</dbReference>
<dbReference type="Gene3D" id="3.40.630.30">
    <property type="match status" value="1"/>
</dbReference>
<name>A0A563DUZ5_9MICO</name>
<sequence length="164" mass="17431">MTTSSVTDAHVRRAVPSDVNDLVELRAEMFRAMGTADVDNSGWRRSAQDWFRGHVESAAVHIVVVEVEARVVSTAMATIRDSAPSPSCPAGGDVLISNVCTLPAARRRGHGQLAFTAVLAWARSTGVARAELMATGEGRAMYESAGFTATAHPAMRMPLLLQPG</sequence>
<evidence type="ECO:0000259" key="3">
    <source>
        <dbReference type="PROSITE" id="PS51186"/>
    </source>
</evidence>